<name>A0AAD5YCK1_9APHY</name>
<comment type="caution">
    <text evidence="1">The sequence shown here is derived from an EMBL/GenBank/DDBJ whole genome shotgun (WGS) entry which is preliminary data.</text>
</comment>
<dbReference type="Proteomes" id="UP001212997">
    <property type="component" value="Unassembled WGS sequence"/>
</dbReference>
<reference evidence="1" key="1">
    <citation type="submission" date="2022-07" db="EMBL/GenBank/DDBJ databases">
        <title>Genome Sequence of Physisporinus lineatus.</title>
        <authorList>
            <person name="Buettner E."/>
        </authorList>
    </citation>
    <scope>NUCLEOTIDE SEQUENCE</scope>
    <source>
        <strain evidence="1">VT162</strain>
    </source>
</reference>
<evidence type="ECO:0000313" key="2">
    <source>
        <dbReference type="Proteomes" id="UP001212997"/>
    </source>
</evidence>
<dbReference type="AlphaFoldDB" id="A0AAD5YCK1"/>
<gene>
    <name evidence="1" type="ORF">NLI96_g12272</name>
</gene>
<dbReference type="EMBL" id="JANAWD010000987">
    <property type="protein sequence ID" value="KAJ3474757.1"/>
    <property type="molecule type" value="Genomic_DNA"/>
</dbReference>
<protein>
    <submittedName>
        <fullName evidence="1">Uncharacterized protein</fullName>
    </submittedName>
</protein>
<keyword evidence="2" id="KW-1185">Reference proteome</keyword>
<sequence>MLWARISLGRRSTEFLNLIFEQCLRLTFLPRPSQRVGKVQAAPDGRSHIATIFIFVGLSTMGTTICYDRVIDTISRDEDMSRVKSNHV</sequence>
<evidence type="ECO:0000313" key="1">
    <source>
        <dbReference type="EMBL" id="KAJ3474757.1"/>
    </source>
</evidence>
<accession>A0AAD5YCK1</accession>
<organism evidence="1 2">
    <name type="scientific">Meripilus lineatus</name>
    <dbReference type="NCBI Taxonomy" id="2056292"/>
    <lineage>
        <taxon>Eukaryota</taxon>
        <taxon>Fungi</taxon>
        <taxon>Dikarya</taxon>
        <taxon>Basidiomycota</taxon>
        <taxon>Agaricomycotina</taxon>
        <taxon>Agaricomycetes</taxon>
        <taxon>Polyporales</taxon>
        <taxon>Meripilaceae</taxon>
        <taxon>Meripilus</taxon>
    </lineage>
</organism>
<proteinExistence type="predicted"/>